<dbReference type="CDD" id="cd04738">
    <property type="entry name" value="DHOD_2_like"/>
    <property type="match status" value="1"/>
</dbReference>
<comment type="function">
    <text evidence="2">Catalyzes the conversion of dihydroorotate to orotate with NAD(+) as electron acceptor.</text>
</comment>
<keyword evidence="8 16" id="KW-0285">Flavoprotein</keyword>
<dbReference type="NCBIfam" id="NF003645">
    <property type="entry name" value="PRK05286.1-2"/>
    <property type="match status" value="1"/>
</dbReference>
<feature type="binding site" evidence="16">
    <location>
        <begin position="252"/>
        <end position="253"/>
    </location>
    <ligand>
        <name>substrate</name>
    </ligand>
</feature>
<evidence type="ECO:0000256" key="7">
    <source>
        <dbReference type="ARBA" id="ARBA00011669"/>
    </source>
</evidence>
<dbReference type="NCBIfam" id="NF003652">
    <property type="entry name" value="PRK05286.2-5"/>
    <property type="match status" value="1"/>
</dbReference>
<evidence type="ECO:0000256" key="6">
    <source>
        <dbReference type="ARBA" id="ARBA00005359"/>
    </source>
</evidence>
<dbReference type="SUPFAM" id="SSF51395">
    <property type="entry name" value="FMN-linked oxidoreductases"/>
    <property type="match status" value="1"/>
</dbReference>
<comment type="catalytic activity">
    <reaction evidence="14 16">
        <text>(S)-dihydroorotate + a quinone = orotate + a quinol</text>
        <dbReference type="Rhea" id="RHEA:30187"/>
        <dbReference type="ChEBI" id="CHEBI:24646"/>
        <dbReference type="ChEBI" id="CHEBI:30839"/>
        <dbReference type="ChEBI" id="CHEBI:30864"/>
        <dbReference type="ChEBI" id="CHEBI:132124"/>
        <dbReference type="EC" id="1.3.5.2"/>
    </reaction>
</comment>
<dbReference type="HAMAP" id="MF_00225">
    <property type="entry name" value="DHO_dh_type2"/>
    <property type="match status" value="1"/>
</dbReference>
<comment type="pathway">
    <text evidence="5 16">Pyrimidine metabolism; UMP biosynthesis via de novo pathway; orotate from (S)-dihydroorotate (quinone route): step 1/1.</text>
</comment>
<keyword evidence="13 16" id="KW-0472">Membrane</keyword>
<evidence type="ECO:0000259" key="17">
    <source>
        <dbReference type="Pfam" id="PF01180"/>
    </source>
</evidence>
<comment type="subunit">
    <text evidence="16">Monomer.</text>
</comment>
<proteinExistence type="inferred from homology"/>
<feature type="binding site" evidence="16">
    <location>
        <position position="183"/>
    </location>
    <ligand>
        <name>substrate</name>
    </ligand>
</feature>
<feature type="binding site" evidence="16">
    <location>
        <position position="302"/>
    </location>
    <ligand>
        <name>FMN</name>
        <dbReference type="ChEBI" id="CHEBI:58210"/>
    </ligand>
</feature>
<dbReference type="PANTHER" id="PTHR48109:SF4">
    <property type="entry name" value="DIHYDROOROTATE DEHYDROGENASE (QUINONE), MITOCHONDRIAL"/>
    <property type="match status" value="1"/>
</dbReference>
<evidence type="ECO:0000256" key="14">
    <source>
        <dbReference type="ARBA" id="ARBA00048639"/>
    </source>
</evidence>
<feature type="binding site" evidence="16">
    <location>
        <position position="273"/>
    </location>
    <ligand>
        <name>FMN</name>
        <dbReference type="ChEBI" id="CHEBI:58210"/>
    </ligand>
</feature>
<comment type="similarity">
    <text evidence="6 16">Belongs to the dihydroorotate dehydrogenase family. Type 2 subfamily.</text>
</comment>
<evidence type="ECO:0000256" key="12">
    <source>
        <dbReference type="ARBA" id="ARBA00023027"/>
    </source>
</evidence>
<keyword evidence="19" id="KW-1185">Reference proteome</keyword>
<dbReference type="GO" id="GO:0106430">
    <property type="term" value="F:dihydroorotate dehydrogenase (quinone) activity"/>
    <property type="evidence" value="ECO:0007669"/>
    <property type="project" value="UniProtKB-EC"/>
</dbReference>
<dbReference type="PROSITE" id="PS00912">
    <property type="entry name" value="DHODEHASE_2"/>
    <property type="match status" value="1"/>
</dbReference>
<feature type="binding site" evidence="16">
    <location>
        <begin position="67"/>
        <end position="71"/>
    </location>
    <ligand>
        <name>FMN</name>
        <dbReference type="ChEBI" id="CHEBI:58210"/>
    </ligand>
</feature>
<feature type="binding site" evidence="16">
    <location>
        <position position="91"/>
    </location>
    <ligand>
        <name>FMN</name>
        <dbReference type="ChEBI" id="CHEBI:58210"/>
    </ligand>
</feature>
<dbReference type="InterPro" id="IPR005720">
    <property type="entry name" value="Dihydroorotate_DH_cat"/>
</dbReference>
<protein>
    <recommendedName>
        <fullName evidence="16">Dihydroorotate dehydrogenase (quinone)</fullName>
        <ecNumber evidence="16">1.3.5.2</ecNumber>
    </recommendedName>
    <alternativeName>
        <fullName evidence="16">DHOdehase</fullName>
        <shortName evidence="16">DHOD</shortName>
        <shortName evidence="16">DHODase</shortName>
    </alternativeName>
    <alternativeName>
        <fullName evidence="16">Dihydroorotate oxidase</fullName>
    </alternativeName>
</protein>
<dbReference type="InterPro" id="IPR013785">
    <property type="entry name" value="Aldolase_TIM"/>
</dbReference>
<name>A0ABT4X3N6_9BACI</name>
<comment type="function">
    <text evidence="1 16">Catalyzes the conversion of dihydroorotate to orotate with quinone as electron acceptor.</text>
</comment>
<evidence type="ECO:0000256" key="10">
    <source>
        <dbReference type="ARBA" id="ARBA00022975"/>
    </source>
</evidence>
<organism evidence="18 19">
    <name type="scientific">Bacillus changyiensis</name>
    <dbReference type="NCBI Taxonomy" id="3004103"/>
    <lineage>
        <taxon>Bacteria</taxon>
        <taxon>Bacillati</taxon>
        <taxon>Bacillota</taxon>
        <taxon>Bacilli</taxon>
        <taxon>Bacillales</taxon>
        <taxon>Bacillaceae</taxon>
        <taxon>Bacillus</taxon>
    </lineage>
</organism>
<evidence type="ECO:0000256" key="5">
    <source>
        <dbReference type="ARBA" id="ARBA00005161"/>
    </source>
</evidence>
<dbReference type="PROSITE" id="PS00911">
    <property type="entry name" value="DHODEHASE_1"/>
    <property type="match status" value="1"/>
</dbReference>
<dbReference type="Gene3D" id="3.20.20.70">
    <property type="entry name" value="Aldolase class I"/>
    <property type="match status" value="1"/>
</dbReference>
<dbReference type="EMBL" id="JAQKAB010000004">
    <property type="protein sequence ID" value="MDA7026354.1"/>
    <property type="molecule type" value="Genomic_DNA"/>
</dbReference>
<evidence type="ECO:0000256" key="4">
    <source>
        <dbReference type="ARBA" id="ARBA00004715"/>
    </source>
</evidence>
<dbReference type="NCBIfam" id="TIGR01036">
    <property type="entry name" value="pyrD_sub2"/>
    <property type="match status" value="1"/>
</dbReference>
<comment type="subunit">
    <text evidence="7">Heterotetramer of 2 PyrK and 2 PyrD type B subunits.</text>
</comment>
<comment type="cofactor">
    <cofactor evidence="16">
        <name>FMN</name>
        <dbReference type="ChEBI" id="CHEBI:58210"/>
    </cofactor>
    <text evidence="16">Binds 1 FMN per subunit.</text>
</comment>
<comment type="caution">
    <text evidence="18">The sequence shown here is derived from an EMBL/GenBank/DDBJ whole genome shotgun (WGS) entry which is preliminary data.</text>
</comment>
<dbReference type="InterPro" id="IPR050074">
    <property type="entry name" value="DHO_dehydrogenase"/>
</dbReference>
<feature type="binding site" evidence="16">
    <location>
        <begin position="323"/>
        <end position="324"/>
    </location>
    <ligand>
        <name>FMN</name>
        <dbReference type="ChEBI" id="CHEBI:58210"/>
    </ligand>
</feature>
<evidence type="ECO:0000256" key="3">
    <source>
        <dbReference type="ARBA" id="ARBA00004370"/>
    </source>
</evidence>
<accession>A0ABT4X3N6</accession>
<dbReference type="InterPro" id="IPR005719">
    <property type="entry name" value="Dihydroorotate_DH_2"/>
</dbReference>
<dbReference type="PANTHER" id="PTHR48109">
    <property type="entry name" value="DIHYDROOROTATE DEHYDROGENASE (QUINONE), MITOCHONDRIAL-RELATED"/>
    <property type="match status" value="1"/>
</dbReference>
<keyword evidence="11 16" id="KW-0560">Oxidoreductase</keyword>
<evidence type="ECO:0000256" key="8">
    <source>
        <dbReference type="ARBA" id="ARBA00022630"/>
    </source>
</evidence>
<evidence type="ECO:0000256" key="2">
    <source>
        <dbReference type="ARBA" id="ARBA00003616"/>
    </source>
</evidence>
<evidence type="ECO:0000256" key="11">
    <source>
        <dbReference type="ARBA" id="ARBA00023002"/>
    </source>
</evidence>
<feature type="binding site" evidence="16">
    <location>
        <position position="71"/>
    </location>
    <ligand>
        <name>substrate</name>
    </ligand>
</feature>
<keyword evidence="16" id="KW-1003">Cell membrane</keyword>
<evidence type="ECO:0000256" key="15">
    <source>
        <dbReference type="ARBA" id="ARBA00048996"/>
    </source>
</evidence>
<keyword evidence="10 16" id="KW-0665">Pyrimidine biosynthesis</keyword>
<feature type="binding site" evidence="16">
    <location>
        <position position="178"/>
    </location>
    <ligand>
        <name>substrate</name>
    </ligand>
</feature>
<feature type="domain" description="Dihydroorotate dehydrogenase catalytic" evidence="17">
    <location>
        <begin position="50"/>
        <end position="345"/>
    </location>
</feature>
<gene>
    <name evidence="16" type="primary">pyrD</name>
    <name evidence="18" type="ORF">PJ311_06950</name>
</gene>
<feature type="binding site" evidence="16">
    <location>
        <position position="223"/>
    </location>
    <ligand>
        <name>FMN</name>
        <dbReference type="ChEBI" id="CHEBI:58210"/>
    </ligand>
</feature>
<evidence type="ECO:0000313" key="18">
    <source>
        <dbReference type="EMBL" id="MDA7026354.1"/>
    </source>
</evidence>
<comment type="pathway">
    <text evidence="4">Pyrimidine metabolism; UMP biosynthesis via de novo pathway; orotate from (S)-dihydroorotate (NAD(+) route): step 1/1.</text>
</comment>
<reference evidence="18 19" key="1">
    <citation type="submission" date="2023-01" db="EMBL/GenBank/DDBJ databases">
        <title>Bacillus changyiensis sp. nov., isolated from a coastal deposit.</title>
        <authorList>
            <person name="Xiao G."/>
            <person name="Lai Q."/>
            <person name="Hu Z."/>
            <person name="Shao Z."/>
        </authorList>
    </citation>
    <scope>NUCLEOTIDE SEQUENCE [LARGE SCALE GENOMIC DNA]</scope>
    <source>
        <strain evidence="18 19">CLL-7-23</strain>
    </source>
</reference>
<evidence type="ECO:0000256" key="1">
    <source>
        <dbReference type="ARBA" id="ARBA00003125"/>
    </source>
</evidence>
<evidence type="ECO:0000256" key="9">
    <source>
        <dbReference type="ARBA" id="ARBA00022643"/>
    </source>
</evidence>
<keyword evidence="12" id="KW-0520">NAD</keyword>
<feature type="binding site" evidence="16">
    <location>
        <position position="145"/>
    </location>
    <ligand>
        <name>FMN</name>
        <dbReference type="ChEBI" id="CHEBI:58210"/>
    </ligand>
</feature>
<feature type="binding site" evidence="16">
    <location>
        <begin position="116"/>
        <end position="120"/>
    </location>
    <ligand>
        <name>substrate</name>
    </ligand>
</feature>
<dbReference type="Proteomes" id="UP001211894">
    <property type="component" value="Unassembled WGS sequence"/>
</dbReference>
<dbReference type="Pfam" id="PF01180">
    <property type="entry name" value="DHO_dh"/>
    <property type="match status" value="1"/>
</dbReference>
<feature type="binding site" evidence="16">
    <location>
        <position position="178"/>
    </location>
    <ligand>
        <name>FMN</name>
        <dbReference type="ChEBI" id="CHEBI:58210"/>
    </ligand>
</feature>
<evidence type="ECO:0000313" key="19">
    <source>
        <dbReference type="Proteomes" id="UP001211894"/>
    </source>
</evidence>
<evidence type="ECO:0000256" key="16">
    <source>
        <dbReference type="HAMAP-Rule" id="MF_00225"/>
    </source>
</evidence>
<feature type="binding site" evidence="16">
    <location>
        <position position="251"/>
    </location>
    <ligand>
        <name>FMN</name>
        <dbReference type="ChEBI" id="CHEBI:58210"/>
    </ligand>
</feature>
<dbReference type="InterPro" id="IPR001295">
    <property type="entry name" value="Dihydroorotate_DH_CS"/>
</dbReference>
<feature type="active site" description="Nucleophile" evidence="16">
    <location>
        <position position="181"/>
    </location>
</feature>
<comment type="catalytic activity">
    <reaction evidence="15">
        <text>(S)-dihydroorotate + NAD(+) = orotate + NADH + H(+)</text>
        <dbReference type="Rhea" id="RHEA:13513"/>
        <dbReference type="ChEBI" id="CHEBI:15378"/>
        <dbReference type="ChEBI" id="CHEBI:30839"/>
        <dbReference type="ChEBI" id="CHEBI:30864"/>
        <dbReference type="ChEBI" id="CHEBI:57540"/>
        <dbReference type="ChEBI" id="CHEBI:57945"/>
        <dbReference type="EC" id="1.3.1.14"/>
    </reaction>
</comment>
<dbReference type="EC" id="1.3.5.2" evidence="16"/>
<dbReference type="RefSeq" id="WP_271340212.1">
    <property type="nucleotide sequence ID" value="NZ_JAQKAB010000004.1"/>
</dbReference>
<keyword evidence="9 16" id="KW-0288">FMN</keyword>
<evidence type="ECO:0000256" key="13">
    <source>
        <dbReference type="ARBA" id="ARBA00023136"/>
    </source>
</evidence>
<comment type="subcellular location">
    <subcellularLocation>
        <location evidence="16">Cell membrane</location>
        <topology evidence="16">Peripheral membrane protein</topology>
    </subcellularLocation>
    <subcellularLocation>
        <location evidence="3">Membrane</location>
    </subcellularLocation>
</comment>
<sequence length="368" mass="41307">MVYSMIKKALFQFDPEKTHKLAINFLKMIQSMAIARQMFENRLTINDKRLETQCLGLKFQHPIGLAAGFDKNAEVYRALSCLGFGAVEVGSITPQPQDGNTKPRLYRLPEDQAIINRMGFNNDGMAIIKKRIENQPKISVPLGINLGKNKSTLIEEAHLDYEKGLEHFYLLGEYFVINISSPNTEHLRNLQFVSSLEPFLDSIMKKRVALASQYSVYKPILLKIAPDLNDEEIDQIIHTSIKQGIDGFIITNTTVKREHLQSTHKRESGGLSGKPLASVSNEIIKRVYRITQGDVPIIGSGGVFTGRDAYEKMKAGANLIQLYTGFIYQGPAIVKHINNEFISLMNQDQVASISEIVGIDSSKRFAFK</sequence>